<dbReference type="Pfam" id="PF03703">
    <property type="entry name" value="bPH_2"/>
    <property type="match status" value="1"/>
</dbReference>
<keyword evidence="1" id="KW-1133">Transmembrane helix</keyword>
<comment type="caution">
    <text evidence="3">The sequence shown here is derived from an EMBL/GenBank/DDBJ whole genome shotgun (WGS) entry which is preliminary data.</text>
</comment>
<keyword evidence="1" id="KW-0472">Membrane</keyword>
<organism evidence="3 4">
    <name type="scientific">Trichocoleus desertorum GB2-A4</name>
    <dbReference type="NCBI Taxonomy" id="2933944"/>
    <lineage>
        <taxon>Bacteria</taxon>
        <taxon>Bacillati</taxon>
        <taxon>Cyanobacteriota</taxon>
        <taxon>Cyanophyceae</taxon>
        <taxon>Leptolyngbyales</taxon>
        <taxon>Trichocoleusaceae</taxon>
        <taxon>Trichocoleus</taxon>
    </lineage>
</organism>
<protein>
    <submittedName>
        <fullName evidence="3">PH domain-containing protein</fullName>
    </submittedName>
</protein>
<dbReference type="PANTHER" id="PTHR35688:SF2">
    <property type="entry name" value="NAD(P)-LINKED OXIDOREDUCTASE SUPERFAMILY PROTEIN"/>
    <property type="match status" value="1"/>
</dbReference>
<reference evidence="3 4" key="1">
    <citation type="submission" date="2022-04" db="EMBL/GenBank/DDBJ databases">
        <title>Positive selection, recombination, and allopatry shape intraspecific diversity of widespread and dominant cyanobacteria.</title>
        <authorList>
            <person name="Wei J."/>
            <person name="Shu W."/>
            <person name="Hu C."/>
        </authorList>
    </citation>
    <scope>NUCLEOTIDE SEQUENCE [LARGE SCALE GENOMIC DNA]</scope>
    <source>
        <strain evidence="3 4">GB2-A4</strain>
    </source>
</reference>
<feature type="transmembrane region" description="Helical" evidence="1">
    <location>
        <begin position="18"/>
        <end position="43"/>
    </location>
</feature>
<evidence type="ECO:0000313" key="3">
    <source>
        <dbReference type="EMBL" id="MEP0818770.1"/>
    </source>
</evidence>
<gene>
    <name evidence="3" type="ORF">NC998_16850</name>
</gene>
<proteinExistence type="predicted"/>
<keyword evidence="4" id="KW-1185">Reference proteome</keyword>
<dbReference type="Proteomes" id="UP001464891">
    <property type="component" value="Unassembled WGS sequence"/>
</dbReference>
<dbReference type="RefSeq" id="WP_190433298.1">
    <property type="nucleotide sequence ID" value="NZ_JAMPKM010000010.1"/>
</dbReference>
<feature type="domain" description="YdbS-like PH" evidence="2">
    <location>
        <begin position="43"/>
        <end position="113"/>
    </location>
</feature>
<sequence>MAINEEAYYEGGPHIGDLIINFLLGFTIICIPLSVGAIVRALWVRYRITNRRISVTGGWMGRDRSDIIYSEIAKIVTVPRGLGAWGDMVITLKDGSRLELRSVPNFREVYDYINDKLSTRAQQASGAVGAKS</sequence>
<evidence type="ECO:0000313" key="4">
    <source>
        <dbReference type="Proteomes" id="UP001464891"/>
    </source>
</evidence>
<accession>A0ABV0JAG6</accession>
<evidence type="ECO:0000259" key="2">
    <source>
        <dbReference type="Pfam" id="PF03703"/>
    </source>
</evidence>
<evidence type="ECO:0000256" key="1">
    <source>
        <dbReference type="SAM" id="Phobius"/>
    </source>
</evidence>
<dbReference type="InterPro" id="IPR005182">
    <property type="entry name" value="YdbS-like_PH"/>
</dbReference>
<keyword evidence="1" id="KW-0812">Transmembrane</keyword>
<dbReference type="PANTHER" id="PTHR35688">
    <property type="entry name" value="NAD(P)-LINKED OXIDOREDUCTASE SUPERFAMILY PROTEIN"/>
    <property type="match status" value="1"/>
</dbReference>
<name>A0ABV0JAG6_9CYAN</name>
<dbReference type="EMBL" id="JAMPKM010000010">
    <property type="protein sequence ID" value="MEP0818770.1"/>
    <property type="molecule type" value="Genomic_DNA"/>
</dbReference>